<dbReference type="AlphaFoldDB" id="A0A3N2AVF5"/>
<name>A0A3N2AVF5_9MICO</name>
<dbReference type="Proteomes" id="UP000275456">
    <property type="component" value="Unassembled WGS sequence"/>
</dbReference>
<keyword evidence="2" id="KW-1185">Reference proteome</keyword>
<dbReference type="EMBL" id="RKHJ01000001">
    <property type="protein sequence ID" value="ROR66898.1"/>
    <property type="molecule type" value="Genomic_DNA"/>
</dbReference>
<protein>
    <recommendedName>
        <fullName evidence="3">DUF2255 family protein</fullName>
    </recommendedName>
</protein>
<comment type="caution">
    <text evidence="1">The sequence shown here is derived from an EMBL/GenBank/DDBJ whole genome shotgun (WGS) entry which is preliminary data.</text>
</comment>
<reference evidence="1 2" key="1">
    <citation type="submission" date="2018-11" db="EMBL/GenBank/DDBJ databases">
        <title>Sequencing the genomes of 1000 actinobacteria strains.</title>
        <authorList>
            <person name="Klenk H.-P."/>
        </authorList>
    </citation>
    <scope>NUCLEOTIDE SEQUENCE [LARGE SCALE GENOMIC DNA]</scope>
    <source>
        <strain evidence="1 2">DSM 9580</strain>
    </source>
</reference>
<sequence length="125" mass="13730">MSAPWDPDHLAAIAAADELRIASRRSDGTLSPPVTIWSVALHGVVVVRSAYGADNGWYRRALRRGRGRISAGGVDHDAVFQPGDHFDQELVDAEYRRKYARFPDAVLRTVVGERAHELSLIVTPG</sequence>
<dbReference type="RefSeq" id="WP_123697832.1">
    <property type="nucleotide sequence ID" value="NZ_RKHJ01000001.1"/>
</dbReference>
<gene>
    <name evidence="1" type="ORF">EDD26_2293</name>
</gene>
<evidence type="ECO:0000313" key="2">
    <source>
        <dbReference type="Proteomes" id="UP000275456"/>
    </source>
</evidence>
<evidence type="ECO:0000313" key="1">
    <source>
        <dbReference type="EMBL" id="ROR66898.1"/>
    </source>
</evidence>
<organism evidence="1 2">
    <name type="scientific">Agrococcus jenensis</name>
    <dbReference type="NCBI Taxonomy" id="46353"/>
    <lineage>
        <taxon>Bacteria</taxon>
        <taxon>Bacillati</taxon>
        <taxon>Actinomycetota</taxon>
        <taxon>Actinomycetes</taxon>
        <taxon>Micrococcales</taxon>
        <taxon>Microbacteriaceae</taxon>
        <taxon>Agrococcus</taxon>
    </lineage>
</organism>
<dbReference type="OrthoDB" id="162563at2"/>
<proteinExistence type="predicted"/>
<dbReference type="Pfam" id="PF10012">
    <property type="entry name" value="DUF2255"/>
    <property type="match status" value="1"/>
</dbReference>
<dbReference type="InterPro" id="IPR016888">
    <property type="entry name" value="UCP028498"/>
</dbReference>
<accession>A0A3N2AVF5</accession>
<evidence type="ECO:0008006" key="3">
    <source>
        <dbReference type="Google" id="ProtNLM"/>
    </source>
</evidence>